<evidence type="ECO:0000256" key="3">
    <source>
        <dbReference type="ARBA" id="ARBA00022553"/>
    </source>
</evidence>
<comment type="caution">
    <text evidence="12">The sequence shown here is derived from an EMBL/GenBank/DDBJ whole genome shotgun (WGS) entry which is preliminary data.</text>
</comment>
<dbReference type="EMBL" id="SLUI01000012">
    <property type="protein sequence ID" value="TCL35385.1"/>
    <property type="molecule type" value="Genomic_DNA"/>
</dbReference>
<dbReference type="Gene3D" id="3.40.50.2300">
    <property type="match status" value="1"/>
</dbReference>
<dbReference type="SUPFAM" id="SSF46785">
    <property type="entry name" value="Winged helix' DNA-binding domain"/>
    <property type="match status" value="1"/>
</dbReference>
<keyword evidence="2 9" id="KW-0963">Cytoplasm</keyword>
<dbReference type="InterPro" id="IPR001789">
    <property type="entry name" value="Sig_transdc_resp-reg_receiver"/>
</dbReference>
<organism evidence="12 13">
    <name type="scientific">Anaerospora hongkongensis</name>
    <dbReference type="NCBI Taxonomy" id="244830"/>
    <lineage>
        <taxon>Bacteria</taxon>
        <taxon>Bacillati</taxon>
        <taxon>Bacillota</taxon>
        <taxon>Negativicutes</taxon>
        <taxon>Selenomonadales</taxon>
        <taxon>Sporomusaceae</taxon>
        <taxon>Anaerospora</taxon>
    </lineage>
</organism>
<dbReference type="GO" id="GO:0000156">
    <property type="term" value="F:phosphorelay response regulator activity"/>
    <property type="evidence" value="ECO:0007669"/>
    <property type="project" value="TreeGrafter"/>
</dbReference>
<reference evidence="12 13" key="1">
    <citation type="submission" date="2019-03" db="EMBL/GenBank/DDBJ databases">
        <title>Genomic Encyclopedia of Type Strains, Phase IV (KMG-IV): sequencing the most valuable type-strain genomes for metagenomic binning, comparative biology and taxonomic classification.</title>
        <authorList>
            <person name="Goeker M."/>
        </authorList>
    </citation>
    <scope>NUCLEOTIDE SEQUENCE [LARGE SCALE GENOMIC DNA]</scope>
    <source>
        <strain evidence="12 13">DSM 15969</strain>
    </source>
</reference>
<dbReference type="Proteomes" id="UP000295063">
    <property type="component" value="Unassembled WGS sequence"/>
</dbReference>
<dbReference type="InterPro" id="IPR036388">
    <property type="entry name" value="WH-like_DNA-bd_sf"/>
</dbReference>
<feature type="domain" description="Response regulatory" evidence="11">
    <location>
        <begin position="8"/>
        <end position="124"/>
    </location>
</feature>
<dbReference type="GO" id="GO:0003677">
    <property type="term" value="F:DNA binding"/>
    <property type="evidence" value="ECO:0007669"/>
    <property type="project" value="UniProtKB-KW"/>
</dbReference>
<evidence type="ECO:0000313" key="13">
    <source>
        <dbReference type="Proteomes" id="UP000295063"/>
    </source>
</evidence>
<evidence type="ECO:0000256" key="7">
    <source>
        <dbReference type="ARBA" id="ARBA00023159"/>
    </source>
</evidence>
<dbReference type="AlphaFoldDB" id="A0A4R1PWN9"/>
<dbReference type="PROSITE" id="PS50110">
    <property type="entry name" value="RESPONSE_REGULATORY"/>
    <property type="match status" value="1"/>
</dbReference>
<evidence type="ECO:0000256" key="8">
    <source>
        <dbReference type="ARBA" id="ARBA00023163"/>
    </source>
</evidence>
<accession>A0A4R1PWN9</accession>
<dbReference type="Gene3D" id="1.10.10.10">
    <property type="entry name" value="Winged helix-like DNA-binding domain superfamily/Winged helix DNA-binding domain"/>
    <property type="match status" value="1"/>
</dbReference>
<evidence type="ECO:0000256" key="10">
    <source>
        <dbReference type="PROSITE-ProRule" id="PRU00169"/>
    </source>
</evidence>
<keyword evidence="3 10" id="KW-0597">Phosphoprotein</keyword>
<keyword evidence="6 9" id="KW-0238">DNA-binding</keyword>
<gene>
    <name evidence="12" type="ORF">EV210_11243</name>
</gene>
<dbReference type="CDD" id="cd19925">
    <property type="entry name" value="REC_citrate_TCS"/>
    <property type="match status" value="1"/>
</dbReference>
<dbReference type="SUPFAM" id="SSF52172">
    <property type="entry name" value="CheY-like"/>
    <property type="match status" value="1"/>
</dbReference>
<feature type="modified residue" description="4-aspartylphosphate" evidence="10">
    <location>
        <position position="59"/>
    </location>
</feature>
<evidence type="ECO:0000259" key="11">
    <source>
        <dbReference type="PROSITE" id="PS50110"/>
    </source>
</evidence>
<evidence type="ECO:0000256" key="2">
    <source>
        <dbReference type="ARBA" id="ARBA00022490"/>
    </source>
</evidence>
<comment type="subcellular location">
    <subcellularLocation>
        <location evidence="1 9">Cytoplasm</location>
    </subcellularLocation>
</comment>
<dbReference type="InterPro" id="IPR006793">
    <property type="entry name" value="FaeA"/>
</dbReference>
<sequence length="252" mass="28751">MTGMDDIRVLIVEDDPMVAEINRRYTEAVKGFAVVKIVRRGDEALEQLARIRPDLIILDNYLPEKSGIEILTALRREEWPIDVIMITAADDAQTVTKAFRQGIIAYITKPFTFERYRSVLEAYRDFRLQTGKKKRLGQMEIDSLAARGSGRMHVGLSKMPKNYNCQTRDLIINFLVGQQAAQSAEEIAIKAGLSRVTARRYLEYLVEQGQVRRTLDYLAVGRPVHRFHMQKSYTGAVKSRLMAIAERGEESL</sequence>
<dbReference type="InterPro" id="IPR051271">
    <property type="entry name" value="2C-system_Tx_regulators"/>
</dbReference>
<proteinExistence type="predicted"/>
<dbReference type="InterPro" id="IPR011006">
    <property type="entry name" value="CheY-like_superfamily"/>
</dbReference>
<keyword evidence="4 9" id="KW-0902">Two-component regulatory system</keyword>
<dbReference type="GO" id="GO:0005737">
    <property type="term" value="C:cytoplasm"/>
    <property type="evidence" value="ECO:0007669"/>
    <property type="project" value="UniProtKB-SubCell"/>
</dbReference>
<evidence type="ECO:0000256" key="5">
    <source>
        <dbReference type="ARBA" id="ARBA00023015"/>
    </source>
</evidence>
<evidence type="ECO:0000256" key="4">
    <source>
        <dbReference type="ARBA" id="ARBA00023012"/>
    </source>
</evidence>
<dbReference type="PANTHER" id="PTHR45526">
    <property type="entry name" value="TRANSCRIPTIONAL REGULATORY PROTEIN DPIA"/>
    <property type="match status" value="1"/>
</dbReference>
<evidence type="ECO:0000313" key="12">
    <source>
        <dbReference type="EMBL" id="TCL35385.1"/>
    </source>
</evidence>
<name>A0A4R1PWN9_9FIRM</name>
<evidence type="ECO:0000256" key="6">
    <source>
        <dbReference type="ARBA" id="ARBA00023125"/>
    </source>
</evidence>
<dbReference type="InterPro" id="IPR024187">
    <property type="entry name" value="Sig_transdc_resp-reg_cit/mal"/>
</dbReference>
<dbReference type="GO" id="GO:0003700">
    <property type="term" value="F:DNA-binding transcription factor activity"/>
    <property type="evidence" value="ECO:0007669"/>
    <property type="project" value="InterPro"/>
</dbReference>
<dbReference type="PANTHER" id="PTHR45526:SF1">
    <property type="entry name" value="TRANSCRIPTIONAL REGULATORY PROTEIN DCUR-RELATED"/>
    <property type="match status" value="1"/>
</dbReference>
<keyword evidence="8 9" id="KW-0804">Transcription</keyword>
<protein>
    <recommendedName>
        <fullName evidence="9">Transcriptional regulatory protein</fullName>
    </recommendedName>
</protein>
<dbReference type="InterPro" id="IPR036390">
    <property type="entry name" value="WH_DNA-bd_sf"/>
</dbReference>
<dbReference type="Pfam" id="PF00072">
    <property type="entry name" value="Response_reg"/>
    <property type="match status" value="1"/>
</dbReference>
<dbReference type="Pfam" id="PF04703">
    <property type="entry name" value="FaeA"/>
    <property type="match status" value="1"/>
</dbReference>
<evidence type="ECO:0000256" key="9">
    <source>
        <dbReference type="PIRNR" id="PIRNR006171"/>
    </source>
</evidence>
<keyword evidence="13" id="KW-1185">Reference proteome</keyword>
<keyword evidence="7 9" id="KW-0010">Activator</keyword>
<dbReference type="SMART" id="SM00448">
    <property type="entry name" value="REC"/>
    <property type="match status" value="1"/>
</dbReference>
<evidence type="ECO:0000256" key="1">
    <source>
        <dbReference type="ARBA" id="ARBA00004496"/>
    </source>
</evidence>
<dbReference type="RefSeq" id="WP_243650599.1">
    <property type="nucleotide sequence ID" value="NZ_DALYTA010000021.1"/>
</dbReference>
<keyword evidence="5 9" id="KW-0805">Transcription regulation</keyword>
<dbReference type="PIRSF" id="PIRSF006171">
    <property type="entry name" value="RR_citrat_malat"/>
    <property type="match status" value="1"/>
</dbReference>